<dbReference type="InterPro" id="IPR013425">
    <property type="entry name" value="Autotrns_rpt"/>
</dbReference>
<gene>
    <name evidence="5" type="ORF">HW115_12910</name>
</gene>
<dbReference type="InterPro" id="IPR013424">
    <property type="entry name" value="Ice-binding_C"/>
</dbReference>
<dbReference type="NCBIfam" id="TIGR02595">
    <property type="entry name" value="PEP_CTERM"/>
    <property type="match status" value="1"/>
</dbReference>
<dbReference type="PROSITE" id="PS51820">
    <property type="entry name" value="PA14"/>
    <property type="match status" value="1"/>
</dbReference>
<dbReference type="NCBIfam" id="TIGR02601">
    <property type="entry name" value="autotrns_rpt"/>
    <property type="match status" value="5"/>
</dbReference>
<keyword evidence="1 3" id="KW-0732">Signal</keyword>
<evidence type="ECO:0000256" key="3">
    <source>
        <dbReference type="SAM" id="SignalP"/>
    </source>
</evidence>
<protein>
    <submittedName>
        <fullName evidence="5">Autotransporter-associated beta strand repeat-containing protein</fullName>
    </submittedName>
</protein>
<keyword evidence="2" id="KW-0472">Membrane</keyword>
<name>A0A851GQR3_9BACT</name>
<keyword evidence="2" id="KW-0812">Transmembrane</keyword>
<keyword evidence="6" id="KW-1185">Reference proteome</keyword>
<organism evidence="5 6">
    <name type="scientific">Oceaniferula marina</name>
    <dbReference type="NCBI Taxonomy" id="2748318"/>
    <lineage>
        <taxon>Bacteria</taxon>
        <taxon>Pseudomonadati</taxon>
        <taxon>Verrucomicrobiota</taxon>
        <taxon>Verrucomicrobiia</taxon>
        <taxon>Verrucomicrobiales</taxon>
        <taxon>Verrucomicrobiaceae</taxon>
        <taxon>Oceaniferula</taxon>
    </lineage>
</organism>
<feature type="chain" id="PRO_5032497402" evidence="3">
    <location>
        <begin position="24"/>
        <end position="1715"/>
    </location>
</feature>
<dbReference type="Proteomes" id="UP000557872">
    <property type="component" value="Unassembled WGS sequence"/>
</dbReference>
<evidence type="ECO:0000256" key="2">
    <source>
        <dbReference type="SAM" id="Phobius"/>
    </source>
</evidence>
<proteinExistence type="predicted"/>
<evidence type="ECO:0000256" key="1">
    <source>
        <dbReference type="ARBA" id="ARBA00022729"/>
    </source>
</evidence>
<keyword evidence="2" id="KW-1133">Transmembrane helix</keyword>
<dbReference type="EMBL" id="JACBAZ010000004">
    <property type="protein sequence ID" value="NWK56514.1"/>
    <property type="molecule type" value="Genomic_DNA"/>
</dbReference>
<reference evidence="5 6" key="1">
    <citation type="submission" date="2020-07" db="EMBL/GenBank/DDBJ databases">
        <title>Roseicoccus Jingziensis gen. nov., sp. nov., isolated from coastal seawater.</title>
        <authorList>
            <person name="Feng X."/>
        </authorList>
    </citation>
    <scope>NUCLEOTIDE SEQUENCE [LARGE SCALE GENOMIC DNA]</scope>
    <source>
        <strain evidence="5 6">N1E253</strain>
    </source>
</reference>
<dbReference type="Pfam" id="PF07589">
    <property type="entry name" value="PEP-CTERM"/>
    <property type="match status" value="1"/>
</dbReference>
<dbReference type="InterPro" id="IPR011050">
    <property type="entry name" value="Pectin_lyase_fold/virulence"/>
</dbReference>
<dbReference type="Pfam" id="PF12951">
    <property type="entry name" value="PATR"/>
    <property type="match status" value="6"/>
</dbReference>
<feature type="domain" description="PA14" evidence="4">
    <location>
        <begin position="1105"/>
        <end position="1246"/>
    </location>
</feature>
<feature type="transmembrane region" description="Helical" evidence="2">
    <location>
        <begin position="1688"/>
        <end position="1711"/>
    </location>
</feature>
<sequence>MNTRKSVIRWSVFSLLGSAVAYAAPLYWDGTDTSADADGGDGTWDNVTLNWDDAAAGGNSVVWTDGEDAVFGGAAGTVTVSGVHQVNQITISAGYSFTGGVTDSLNVGGATIDSSALGTGGSTDVSMNTVLSGTGGLIINAHGNLTAGGGGSGAEFILGNGNGNGNTFSGGLQITSGIVSWIDDSSFGNAANTITLKNDGGLLATTSSKSLDRDVIVDSTGGTIRTYGSTTLTLNGKLSGIGDLNRTDGGLLVLTNSSNDISGDINLQGGNLRVTGAGSMGTATINNGTALEFFNDGTAGTYSNTITGSGTVRFESATGTTYDGSLTTTGTVQVGDVTDGAKVTFADGAVLNVANLWLGESYYKDATVTQQDGSDVTVTNELRVAHWPGETSTYNMEGGTLTLTGTPHATNTITAGVVMLGKDGTGIFNQTGGTVSASGVGLDTSGNTTGTDQYNLNGGTLILKGRGIYGQSSSEFNMGGGTLQASGDFGSTKDWNITANSSFNSDGHTVTQKENIIGSSNLDLTGTLTLDTTGAKTVSANLTGTGGVTKSNTGTYEFSGANTYTGATAVSAGTLVVSGSLGNTAVSVADGAGIGGDGSIGGSLTLGVTTGSQLLVDPTASSQLDVAGDVTLNGVTTLVLSEAPSAGSTTNVLSYGGTLNDSNGGTLTDSFTIANQANYRTFDVTDSAQTLILDLGIEDHKWVGGSSANWSPAGDTNWSSSDNQFFDGDYVTFDDTASGNFNVQITGDVAPAAVTFNNSANDYTLTSNGGVITGETGLVKDGSGMLTINSQNTFTGDTVINQGTVKFASGRAFGSYRAGRPVDQVTINAGGAVDLNGVGDATYGYTIAGTGVGGTGAITNTGGNIGNGLAQTSNITLAADASIGGTGNWALLTNGYGATTLDLDGHTLTKTGSNEFTIANTTVTAGNIQVDSGSMRVFRTSNASAASLNLADTSGVALNLSNNFSVGSLSGGGANGGNVNLGSQTLTVGALNTSTTFSGLLTGTGKLTKTGTGTLTLAGNNTHTGTLTINEGTLSLSGVNNYGRVSSAGTSMPTRLLDGSGTLRADNGSDVTLRRSSADFTGAVEVASGGTLTLGHTDATGTAAVSLQGGTLAFDNSGSYFTALSGETLTGGSLTTDVTTNDYSTMHNTSGDVVPGSTTHAYHGQIYLTAGDWSFSKNFDDGGSVTIDGTEVINNNTWNAVATGTFTAATDGWYTIDARVAQGGGGVGPVSWTKGIGIKQGSATTNNADYEAFGDGVLGTRLVTNNDVTFTQTINLTGTSTIDTSGMVGDTTTSGADGNGDGGDVILSGGLSGTGGFAKAGAGTLSLTSNSSYEGHTTVNGGMLKVSATLRNTSGITVNAGVTLETGATNMFVGGHGVAVADSRVITVNNGTWLMNSSMNSRIGNVTLNDGATWTSNRAVSGYDVLLANTSAGAATVTVSGSGASTMNGSGGIHLQGVQNFSVADTTGDAGADLNVSMVLANPGISGGAAGGINKTGAGTMELNSINSYTGKTTVAEGMLSLGVSGSIAHSVEIEVASGAQFDVSGLSTTFELQDGQTLGGAGQVLGPIELAQGSVLAPGSSAGTLTMNSSLMLGTGSFLDFELSGSDQTTGSNINDLVVGITDLTLDGTLNVTELVTNDFLNAQSGDRWVLMEYSGGLTDNGLDLGTLPTLTAGLDFELDITTGGQVALTVIPEPSTFTLFGLGAFALILRRKR</sequence>
<comment type="caution">
    <text evidence="5">The sequence shown here is derived from an EMBL/GenBank/DDBJ whole genome shotgun (WGS) entry which is preliminary data.</text>
</comment>
<feature type="signal peptide" evidence="3">
    <location>
        <begin position="1"/>
        <end position="23"/>
    </location>
</feature>
<evidence type="ECO:0000313" key="5">
    <source>
        <dbReference type="EMBL" id="NWK56514.1"/>
    </source>
</evidence>
<dbReference type="RefSeq" id="WP_178933284.1">
    <property type="nucleotide sequence ID" value="NZ_JACBAZ010000004.1"/>
</dbReference>
<evidence type="ECO:0000259" key="4">
    <source>
        <dbReference type="PROSITE" id="PS51820"/>
    </source>
</evidence>
<dbReference type="InterPro" id="IPR037524">
    <property type="entry name" value="PA14/GLEYA"/>
</dbReference>
<evidence type="ECO:0000313" key="6">
    <source>
        <dbReference type="Proteomes" id="UP000557872"/>
    </source>
</evidence>
<dbReference type="SUPFAM" id="SSF51126">
    <property type="entry name" value="Pectin lyase-like"/>
    <property type="match status" value="1"/>
</dbReference>
<accession>A0A851GQR3</accession>